<proteinExistence type="predicted"/>
<dbReference type="InterPro" id="IPR035093">
    <property type="entry name" value="RelE/ParE_toxin_dom_sf"/>
</dbReference>
<organism evidence="2 3">
    <name type="scientific">Hungatella hathewayi WAL-18680</name>
    <dbReference type="NCBI Taxonomy" id="742737"/>
    <lineage>
        <taxon>Bacteria</taxon>
        <taxon>Bacillati</taxon>
        <taxon>Bacillota</taxon>
        <taxon>Clostridia</taxon>
        <taxon>Lachnospirales</taxon>
        <taxon>Lachnospiraceae</taxon>
        <taxon>Hungatella</taxon>
    </lineage>
</organism>
<dbReference type="PATRIC" id="fig|742737.3.peg.3919"/>
<dbReference type="EMBL" id="ADLN01000108">
    <property type="protein sequence ID" value="EHI58061.1"/>
    <property type="molecule type" value="Genomic_DNA"/>
</dbReference>
<feature type="compositionally biased region" description="Basic and acidic residues" evidence="1">
    <location>
        <begin position="47"/>
        <end position="58"/>
    </location>
</feature>
<dbReference type="HOGENOM" id="CLU_2770284_0_0_9"/>
<comment type="caution">
    <text evidence="2">The sequence shown here is derived from an EMBL/GenBank/DDBJ whole genome shotgun (WGS) entry which is preliminary data.</text>
</comment>
<name>G5IKA6_9FIRM</name>
<protein>
    <recommendedName>
        <fullName evidence="4">Type II toxin-antitoxin system RelE/ParE family toxin</fullName>
    </recommendedName>
</protein>
<keyword evidence="3" id="KW-1185">Reference proteome</keyword>
<gene>
    <name evidence="2" type="ORF">HMPREF9473_03934</name>
</gene>
<evidence type="ECO:0000256" key="1">
    <source>
        <dbReference type="SAM" id="MobiDB-lite"/>
    </source>
</evidence>
<evidence type="ECO:0000313" key="3">
    <source>
        <dbReference type="Proteomes" id="UP000005384"/>
    </source>
</evidence>
<feature type="region of interest" description="Disordered" evidence="1">
    <location>
        <begin position="44"/>
        <end position="69"/>
    </location>
</feature>
<dbReference type="Gene3D" id="3.30.2310.20">
    <property type="entry name" value="RelE-like"/>
    <property type="match status" value="1"/>
</dbReference>
<reference evidence="2 3" key="1">
    <citation type="submission" date="2011-08" db="EMBL/GenBank/DDBJ databases">
        <title>The Genome Sequence of Clostridium hathewayi WAL-18680.</title>
        <authorList>
            <consortium name="The Broad Institute Genome Sequencing Platform"/>
            <person name="Earl A."/>
            <person name="Ward D."/>
            <person name="Feldgarden M."/>
            <person name="Gevers D."/>
            <person name="Finegold S.M."/>
            <person name="Summanen P.H."/>
            <person name="Molitoris D.R."/>
            <person name="Song M."/>
            <person name="Daigneault M."/>
            <person name="Allen-Vercoe E."/>
            <person name="Young S.K."/>
            <person name="Zeng Q."/>
            <person name="Gargeya S."/>
            <person name="Fitzgerald M."/>
            <person name="Haas B."/>
            <person name="Abouelleil A."/>
            <person name="Alvarado L."/>
            <person name="Arachchi H.M."/>
            <person name="Berlin A."/>
            <person name="Brown A."/>
            <person name="Chapman S.B."/>
            <person name="Chen Z."/>
            <person name="Dunbar C."/>
            <person name="Freedman E."/>
            <person name="Gearin G."/>
            <person name="Gellesch M."/>
            <person name="Goldberg J."/>
            <person name="Griggs A."/>
            <person name="Gujja S."/>
            <person name="Heiman D."/>
            <person name="Howarth C."/>
            <person name="Larson L."/>
            <person name="Lui A."/>
            <person name="MacDonald P.J.P."/>
            <person name="Montmayeur A."/>
            <person name="Murphy C."/>
            <person name="Neiman D."/>
            <person name="Pearson M."/>
            <person name="Priest M."/>
            <person name="Roberts A."/>
            <person name="Saif S."/>
            <person name="Shea T."/>
            <person name="Shenoy N."/>
            <person name="Sisk P."/>
            <person name="Stolte C."/>
            <person name="Sykes S."/>
            <person name="Wortman J."/>
            <person name="Nusbaum C."/>
            <person name="Birren B."/>
        </authorList>
    </citation>
    <scope>NUCLEOTIDE SEQUENCE [LARGE SCALE GENOMIC DNA]</scope>
    <source>
        <strain evidence="2 3">WAL-18680</strain>
    </source>
</reference>
<evidence type="ECO:0008006" key="4">
    <source>
        <dbReference type="Google" id="ProtNLM"/>
    </source>
</evidence>
<sequence>MPFAQDDMTNLTDYIAIELKAPETALKLAKAFRNIIDNLSIFPQSHGLDEDPELKKYGNLDTAPISSYT</sequence>
<dbReference type="Proteomes" id="UP000005384">
    <property type="component" value="Unassembled WGS sequence"/>
</dbReference>
<dbReference type="AlphaFoldDB" id="G5IKA6"/>
<evidence type="ECO:0000313" key="2">
    <source>
        <dbReference type="EMBL" id="EHI58061.1"/>
    </source>
</evidence>
<accession>G5IKA6</accession>